<dbReference type="PRINTS" id="PR01099">
    <property type="entry name" value="HYETHTZKNASE"/>
</dbReference>
<evidence type="ECO:0000256" key="1">
    <source>
        <dbReference type="ARBA" id="ARBA00001771"/>
    </source>
</evidence>
<accession>A0A9D1G716</accession>
<feature type="binding site" evidence="11">
    <location>
        <position position="195"/>
    </location>
    <ligand>
        <name>substrate</name>
    </ligand>
</feature>
<dbReference type="InterPro" id="IPR000417">
    <property type="entry name" value="Hyethyz_kinase"/>
</dbReference>
<gene>
    <name evidence="11 12" type="primary">thiM</name>
    <name evidence="12" type="ORF">IAD42_07745</name>
</gene>
<feature type="binding site" evidence="11">
    <location>
        <position position="120"/>
    </location>
    <ligand>
        <name>ATP</name>
        <dbReference type="ChEBI" id="CHEBI:30616"/>
    </ligand>
</feature>
<evidence type="ECO:0000256" key="11">
    <source>
        <dbReference type="HAMAP-Rule" id="MF_00228"/>
    </source>
</evidence>
<dbReference type="SUPFAM" id="SSF53613">
    <property type="entry name" value="Ribokinase-like"/>
    <property type="match status" value="1"/>
</dbReference>
<evidence type="ECO:0000256" key="4">
    <source>
        <dbReference type="ARBA" id="ARBA00022679"/>
    </source>
</evidence>
<evidence type="ECO:0000256" key="3">
    <source>
        <dbReference type="ARBA" id="ARBA00004868"/>
    </source>
</evidence>
<dbReference type="NCBIfam" id="NF006830">
    <property type="entry name" value="PRK09355.1"/>
    <property type="match status" value="1"/>
</dbReference>
<comment type="similarity">
    <text evidence="11">Belongs to the Thz kinase family.</text>
</comment>
<evidence type="ECO:0000313" key="13">
    <source>
        <dbReference type="Proteomes" id="UP000886876"/>
    </source>
</evidence>
<evidence type="ECO:0000256" key="6">
    <source>
        <dbReference type="ARBA" id="ARBA00022741"/>
    </source>
</evidence>
<dbReference type="AlphaFoldDB" id="A0A9D1G716"/>
<dbReference type="EC" id="2.7.1.50" evidence="11"/>
<evidence type="ECO:0000256" key="8">
    <source>
        <dbReference type="ARBA" id="ARBA00022840"/>
    </source>
</evidence>
<organism evidence="12 13">
    <name type="scientific">Candidatus Scatomorpha pullistercoris</name>
    <dbReference type="NCBI Taxonomy" id="2840929"/>
    <lineage>
        <taxon>Bacteria</taxon>
        <taxon>Bacillati</taxon>
        <taxon>Bacillota</taxon>
        <taxon>Clostridia</taxon>
        <taxon>Eubacteriales</taxon>
        <taxon>Candidatus Scatomorpha</taxon>
    </lineage>
</organism>
<evidence type="ECO:0000256" key="7">
    <source>
        <dbReference type="ARBA" id="ARBA00022777"/>
    </source>
</evidence>
<evidence type="ECO:0000313" key="12">
    <source>
        <dbReference type="EMBL" id="HIS97849.1"/>
    </source>
</evidence>
<dbReference type="PIRSF" id="PIRSF000513">
    <property type="entry name" value="Thz_kinase"/>
    <property type="match status" value="1"/>
</dbReference>
<evidence type="ECO:0000256" key="5">
    <source>
        <dbReference type="ARBA" id="ARBA00022723"/>
    </source>
</evidence>
<dbReference type="Gene3D" id="3.40.1190.20">
    <property type="match status" value="1"/>
</dbReference>
<dbReference type="GO" id="GO:0000287">
    <property type="term" value="F:magnesium ion binding"/>
    <property type="evidence" value="ECO:0007669"/>
    <property type="project" value="UniProtKB-UniRule"/>
</dbReference>
<keyword evidence="5 11" id="KW-0479">Metal-binding</keyword>
<comment type="catalytic activity">
    <reaction evidence="1 11">
        <text>5-(2-hydroxyethyl)-4-methylthiazole + ATP = 4-methyl-5-(2-phosphooxyethyl)-thiazole + ADP + H(+)</text>
        <dbReference type="Rhea" id="RHEA:24212"/>
        <dbReference type="ChEBI" id="CHEBI:15378"/>
        <dbReference type="ChEBI" id="CHEBI:17957"/>
        <dbReference type="ChEBI" id="CHEBI:30616"/>
        <dbReference type="ChEBI" id="CHEBI:58296"/>
        <dbReference type="ChEBI" id="CHEBI:456216"/>
        <dbReference type="EC" id="2.7.1.50"/>
    </reaction>
</comment>
<reference evidence="12" key="2">
    <citation type="journal article" date="2021" name="PeerJ">
        <title>Extensive microbial diversity within the chicken gut microbiome revealed by metagenomics and culture.</title>
        <authorList>
            <person name="Gilroy R."/>
            <person name="Ravi A."/>
            <person name="Getino M."/>
            <person name="Pursley I."/>
            <person name="Horton D.L."/>
            <person name="Alikhan N.F."/>
            <person name="Baker D."/>
            <person name="Gharbi K."/>
            <person name="Hall N."/>
            <person name="Watson M."/>
            <person name="Adriaenssens E.M."/>
            <person name="Foster-Nyarko E."/>
            <person name="Jarju S."/>
            <person name="Secka A."/>
            <person name="Antonio M."/>
            <person name="Oren A."/>
            <person name="Chaudhuri R.R."/>
            <person name="La Ragione R."/>
            <person name="Hildebrand F."/>
            <person name="Pallen M.J."/>
        </authorList>
    </citation>
    <scope>NUCLEOTIDE SEQUENCE</scope>
    <source>
        <strain evidence="12">ChiHecec3B27-6122</strain>
    </source>
</reference>
<name>A0A9D1G716_9FIRM</name>
<feature type="binding site" evidence="11">
    <location>
        <position position="44"/>
    </location>
    <ligand>
        <name>substrate</name>
    </ligand>
</feature>
<evidence type="ECO:0000256" key="2">
    <source>
        <dbReference type="ARBA" id="ARBA00001946"/>
    </source>
</evidence>
<comment type="cofactor">
    <cofactor evidence="2 11">
        <name>Mg(2+)</name>
        <dbReference type="ChEBI" id="CHEBI:18420"/>
    </cofactor>
</comment>
<dbReference type="GO" id="GO:0004417">
    <property type="term" value="F:hydroxyethylthiazole kinase activity"/>
    <property type="evidence" value="ECO:0007669"/>
    <property type="project" value="UniProtKB-UniRule"/>
</dbReference>
<dbReference type="Pfam" id="PF02110">
    <property type="entry name" value="HK"/>
    <property type="match status" value="1"/>
</dbReference>
<sequence length="269" mass="28169">MPFSELPRLDDIRKKRPLLHCISNLVTANDCANLALAMGASPMMAEAPEEMAEIERLSDATVLNCGTPSAQKHAACLISGREAARLGKPVVLDPVGVGASAWRLENAGRLLAEFTPSILRVNYAEARALIGFAGGEQGVDSPANPDLAGRIGTAKALAKRLRCTVLLTGAEDIVTDGARGWYVTGGSALMPLVTGTGCMLSVVCAAFASVEPDTGAAAAMASVFWKTCSELAQRDAGGNGPGSFRAALMDRAWKMTPREPEYEGRALPI</sequence>
<comment type="caution">
    <text evidence="12">The sequence shown here is derived from an EMBL/GenBank/DDBJ whole genome shotgun (WGS) entry which is preliminary data.</text>
</comment>
<keyword evidence="10 11" id="KW-0784">Thiamine biosynthesis</keyword>
<dbReference type="CDD" id="cd01170">
    <property type="entry name" value="THZ_kinase"/>
    <property type="match status" value="1"/>
</dbReference>
<dbReference type="Proteomes" id="UP000886876">
    <property type="component" value="Unassembled WGS sequence"/>
</dbReference>
<dbReference type="HAMAP" id="MF_00228">
    <property type="entry name" value="Thz_kinase"/>
    <property type="match status" value="1"/>
</dbReference>
<dbReference type="GO" id="GO:0005524">
    <property type="term" value="F:ATP binding"/>
    <property type="evidence" value="ECO:0007669"/>
    <property type="project" value="UniProtKB-UniRule"/>
</dbReference>
<keyword evidence="6 11" id="KW-0547">Nucleotide-binding</keyword>
<keyword evidence="9 11" id="KW-0460">Magnesium</keyword>
<evidence type="ECO:0000256" key="9">
    <source>
        <dbReference type="ARBA" id="ARBA00022842"/>
    </source>
</evidence>
<protein>
    <recommendedName>
        <fullName evidence="11">Hydroxyethylthiazole kinase</fullName>
        <ecNumber evidence="11">2.7.1.50</ecNumber>
    </recommendedName>
    <alternativeName>
        <fullName evidence="11">4-methyl-5-beta-hydroxyethylthiazole kinase</fullName>
        <shortName evidence="11">TH kinase</shortName>
        <shortName evidence="11">Thz kinase</shortName>
    </alternativeName>
</protein>
<keyword evidence="8 11" id="KW-0067">ATP-binding</keyword>
<reference evidence="12" key="1">
    <citation type="submission" date="2020-10" db="EMBL/GenBank/DDBJ databases">
        <authorList>
            <person name="Gilroy R."/>
        </authorList>
    </citation>
    <scope>NUCLEOTIDE SEQUENCE</scope>
    <source>
        <strain evidence="12">ChiHecec3B27-6122</strain>
    </source>
</reference>
<keyword evidence="7 11" id="KW-0418">Kinase</keyword>
<evidence type="ECO:0000256" key="10">
    <source>
        <dbReference type="ARBA" id="ARBA00022977"/>
    </source>
</evidence>
<dbReference type="EMBL" id="DVJS01000194">
    <property type="protein sequence ID" value="HIS97849.1"/>
    <property type="molecule type" value="Genomic_DNA"/>
</dbReference>
<proteinExistence type="inferred from homology"/>
<dbReference type="GO" id="GO:0009229">
    <property type="term" value="P:thiamine diphosphate biosynthetic process"/>
    <property type="evidence" value="ECO:0007669"/>
    <property type="project" value="UniProtKB-UniRule"/>
</dbReference>
<comment type="pathway">
    <text evidence="3 11">Cofactor biosynthesis; thiamine diphosphate biosynthesis; 4-methyl-5-(2-phosphoethyl)-thiazole from 5-(2-hydroxyethyl)-4-methylthiazole: step 1/1.</text>
</comment>
<feature type="binding site" evidence="11">
    <location>
        <position position="168"/>
    </location>
    <ligand>
        <name>ATP</name>
        <dbReference type="ChEBI" id="CHEBI:30616"/>
    </ligand>
</feature>
<keyword evidence="4 11" id="KW-0808">Transferase</keyword>
<dbReference type="GO" id="GO:0009228">
    <property type="term" value="P:thiamine biosynthetic process"/>
    <property type="evidence" value="ECO:0007669"/>
    <property type="project" value="UniProtKB-KW"/>
</dbReference>
<comment type="function">
    <text evidence="11">Catalyzes the phosphorylation of the hydroxyl group of 4-methyl-5-beta-hydroxyethylthiazole (THZ).</text>
</comment>
<dbReference type="InterPro" id="IPR029056">
    <property type="entry name" value="Ribokinase-like"/>
</dbReference>